<keyword evidence="3 5" id="KW-0694">RNA-binding</keyword>
<evidence type="ECO:0000259" key="7">
    <source>
        <dbReference type="PROSITE" id="PS50102"/>
    </source>
</evidence>
<comment type="subcellular location">
    <subcellularLocation>
        <location evidence="1">Nucleus</location>
    </subcellularLocation>
</comment>
<name>A0A6J8E936_MYTCO</name>
<dbReference type="CDD" id="cd12414">
    <property type="entry name" value="RRM2_RBM28_like"/>
    <property type="match status" value="1"/>
</dbReference>
<dbReference type="SMART" id="SM00360">
    <property type="entry name" value="RRM"/>
    <property type="match status" value="2"/>
</dbReference>
<dbReference type="InterPro" id="IPR051945">
    <property type="entry name" value="RRM_MRD1_RNA_proc_ribogen"/>
</dbReference>
<feature type="region of interest" description="Disordered" evidence="6">
    <location>
        <begin position="291"/>
        <end position="311"/>
    </location>
</feature>
<dbReference type="PANTHER" id="PTHR48039:SF5">
    <property type="entry name" value="RNA-BINDING PROTEIN 28"/>
    <property type="match status" value="1"/>
</dbReference>
<evidence type="ECO:0000313" key="9">
    <source>
        <dbReference type="Proteomes" id="UP000507470"/>
    </source>
</evidence>
<keyword evidence="4" id="KW-0539">Nucleus</keyword>
<dbReference type="InterPro" id="IPR012677">
    <property type="entry name" value="Nucleotide-bd_a/b_plait_sf"/>
</dbReference>
<feature type="region of interest" description="Disordered" evidence="6">
    <location>
        <begin position="89"/>
        <end position="117"/>
    </location>
</feature>
<gene>
    <name evidence="8" type="ORF">MCOR_48261</name>
</gene>
<reference evidence="8 9" key="1">
    <citation type="submission" date="2020-06" db="EMBL/GenBank/DDBJ databases">
        <authorList>
            <person name="Li R."/>
            <person name="Bekaert M."/>
        </authorList>
    </citation>
    <scope>NUCLEOTIDE SEQUENCE [LARGE SCALE GENOMIC DNA]</scope>
    <source>
        <strain evidence="9">wild</strain>
    </source>
</reference>
<evidence type="ECO:0000313" key="8">
    <source>
        <dbReference type="EMBL" id="CAC5415571.1"/>
    </source>
</evidence>
<dbReference type="InterPro" id="IPR000504">
    <property type="entry name" value="RRM_dom"/>
</dbReference>
<accession>A0A6J8E936</accession>
<dbReference type="EMBL" id="CACVKT020008449">
    <property type="protein sequence ID" value="CAC5415571.1"/>
    <property type="molecule type" value="Genomic_DNA"/>
</dbReference>
<protein>
    <submittedName>
        <fullName evidence="8">NOP4</fullName>
    </submittedName>
</protein>
<dbReference type="CDD" id="cd12413">
    <property type="entry name" value="RRM1_RBM28_like"/>
    <property type="match status" value="1"/>
</dbReference>
<evidence type="ECO:0000256" key="1">
    <source>
        <dbReference type="ARBA" id="ARBA00004123"/>
    </source>
</evidence>
<dbReference type="SUPFAM" id="SSF54928">
    <property type="entry name" value="RNA-binding domain, RBD"/>
    <property type="match status" value="2"/>
</dbReference>
<evidence type="ECO:0000256" key="6">
    <source>
        <dbReference type="SAM" id="MobiDB-lite"/>
    </source>
</evidence>
<dbReference type="AlphaFoldDB" id="A0A6J8E936"/>
<dbReference type="Proteomes" id="UP000507470">
    <property type="component" value="Unassembled WGS sequence"/>
</dbReference>
<dbReference type="Gene3D" id="3.30.70.330">
    <property type="match status" value="2"/>
</dbReference>
<evidence type="ECO:0000256" key="2">
    <source>
        <dbReference type="ARBA" id="ARBA00022737"/>
    </source>
</evidence>
<dbReference type="PROSITE" id="PS50102">
    <property type="entry name" value="RRM"/>
    <property type="match status" value="2"/>
</dbReference>
<dbReference type="GO" id="GO:0003729">
    <property type="term" value="F:mRNA binding"/>
    <property type="evidence" value="ECO:0007669"/>
    <property type="project" value="TreeGrafter"/>
</dbReference>
<dbReference type="OrthoDB" id="3945418at2759"/>
<feature type="domain" description="RRM" evidence="7">
    <location>
        <begin position="208"/>
        <end position="285"/>
    </location>
</feature>
<dbReference type="PANTHER" id="PTHR48039">
    <property type="entry name" value="RNA-BINDING MOTIF PROTEIN 14B"/>
    <property type="match status" value="1"/>
</dbReference>
<feature type="compositionally biased region" description="Basic and acidic residues" evidence="6">
    <location>
        <begin position="97"/>
        <end position="117"/>
    </location>
</feature>
<evidence type="ECO:0000256" key="4">
    <source>
        <dbReference type="ARBA" id="ARBA00023242"/>
    </source>
</evidence>
<keyword evidence="2" id="KW-0677">Repeat</keyword>
<keyword evidence="9" id="KW-1185">Reference proteome</keyword>
<feature type="domain" description="RRM" evidence="7">
    <location>
        <begin position="7"/>
        <end position="83"/>
    </location>
</feature>
<organism evidence="8 9">
    <name type="scientific">Mytilus coruscus</name>
    <name type="common">Sea mussel</name>
    <dbReference type="NCBI Taxonomy" id="42192"/>
    <lineage>
        <taxon>Eukaryota</taxon>
        <taxon>Metazoa</taxon>
        <taxon>Spiralia</taxon>
        <taxon>Lophotrochozoa</taxon>
        <taxon>Mollusca</taxon>
        <taxon>Bivalvia</taxon>
        <taxon>Autobranchia</taxon>
        <taxon>Pteriomorphia</taxon>
        <taxon>Mytilida</taxon>
        <taxon>Mytiloidea</taxon>
        <taxon>Mytilidae</taxon>
        <taxon>Mytilinae</taxon>
        <taxon>Mytilus</taxon>
    </lineage>
</organism>
<dbReference type="FunFam" id="3.30.70.330:FF:000340">
    <property type="entry name" value="RNA-binding motif protein 28"/>
    <property type="match status" value="1"/>
</dbReference>
<dbReference type="GO" id="GO:0005730">
    <property type="term" value="C:nucleolus"/>
    <property type="evidence" value="ECO:0007669"/>
    <property type="project" value="TreeGrafter"/>
</dbReference>
<dbReference type="InterPro" id="IPR035979">
    <property type="entry name" value="RBD_domain_sf"/>
</dbReference>
<evidence type="ECO:0000256" key="5">
    <source>
        <dbReference type="PROSITE-ProRule" id="PRU00176"/>
    </source>
</evidence>
<evidence type="ECO:0000256" key="3">
    <source>
        <dbReference type="ARBA" id="ARBA00022884"/>
    </source>
</evidence>
<proteinExistence type="predicted"/>
<dbReference type="Pfam" id="PF00076">
    <property type="entry name" value="RRM_1"/>
    <property type="match status" value="2"/>
</dbReference>
<sequence length="311" mass="35642">MDERKSKTLFIRNLPFSTNNESLEKTFSDIGPLKQCFVVKNKGDEKCKGYGYVTFSLIEDAEKAKNQIKSVDKRKIYVNYANKKKDTKIKKSLSQKVENEEKQTKEPEEEKSEGTKKEEISYLKAKTLVVSGIPDEDQVETTLDKLKIKNISKIDYPIKGRNQLTVFVRFKSIRDLKKGQKKVEKKGLQAVQLSKENKEIPQKSLKQSRLIIRNLSFHCSEPHLKEVFSQFGEVKEVTIPKQPNGRMFGFGFVQFTDLISAEQALQKMNTKMIRGRSVAVDWAVPKNKFEKDSQVESDGDSSSMEQGIGHF</sequence>